<reference evidence="1" key="1">
    <citation type="journal article" date="2021" name="Proc. Natl. Acad. Sci. U.S.A.">
        <title>A Catalog of Tens of Thousands of Viruses from Human Metagenomes Reveals Hidden Associations with Chronic Diseases.</title>
        <authorList>
            <person name="Tisza M.J."/>
            <person name="Buck C.B."/>
        </authorList>
    </citation>
    <scope>NUCLEOTIDE SEQUENCE</scope>
    <source>
        <strain evidence="1">Ctqzz19</strain>
    </source>
</reference>
<name>A0A8S5U2D1_9CAUD</name>
<proteinExistence type="predicted"/>
<evidence type="ECO:0000313" key="1">
    <source>
        <dbReference type="EMBL" id="DAF88625.1"/>
    </source>
</evidence>
<dbReference type="EMBL" id="BK015988">
    <property type="protein sequence ID" value="DAF88625.1"/>
    <property type="molecule type" value="Genomic_DNA"/>
</dbReference>
<accession>A0A8S5U2D1</accession>
<organism evidence="1">
    <name type="scientific">Siphoviridae sp. ctqzz19</name>
    <dbReference type="NCBI Taxonomy" id="2825682"/>
    <lineage>
        <taxon>Viruses</taxon>
        <taxon>Duplodnaviria</taxon>
        <taxon>Heunggongvirae</taxon>
        <taxon>Uroviricota</taxon>
        <taxon>Caudoviricetes</taxon>
    </lineage>
</organism>
<protein>
    <submittedName>
        <fullName evidence="1">Antirestriction protein</fullName>
    </submittedName>
</protein>
<sequence length="110" mass="12552">MATIKDLKRMCDTYKDCHECPLNDTCGGDSVSALPDNADEIVDKWVSEHPVKTYAMDFFEKFPNAKTSEKGIPVTRGFNVCRKELYSDELPCIWSCGGCTKCWNREMKEK</sequence>